<dbReference type="Pfam" id="PF00561">
    <property type="entry name" value="Abhydrolase_1"/>
    <property type="match status" value="1"/>
</dbReference>
<dbReference type="PANTHER" id="PTHR43798:SF14">
    <property type="entry name" value="SERINE HYDROLASE-LIKE PROTEIN DDB_G0286239"/>
    <property type="match status" value="1"/>
</dbReference>
<comment type="caution">
    <text evidence="3">The sequence shown here is derived from an EMBL/GenBank/DDBJ whole genome shotgun (WGS) entry which is preliminary data.</text>
</comment>
<dbReference type="PROSITE" id="PS51257">
    <property type="entry name" value="PROKAR_LIPOPROTEIN"/>
    <property type="match status" value="1"/>
</dbReference>
<evidence type="ECO:0000256" key="2">
    <source>
        <dbReference type="ARBA" id="ARBA00022801"/>
    </source>
</evidence>
<dbReference type="InterPro" id="IPR029058">
    <property type="entry name" value="AB_hydrolase_fold"/>
</dbReference>
<dbReference type="InterPro" id="IPR050266">
    <property type="entry name" value="AB_hydrolase_sf"/>
</dbReference>
<comment type="similarity">
    <text evidence="1">Belongs to the AB hydrolase superfamily.</text>
</comment>
<organism evidence="3 4">
    <name type="scientific">Legionella pneumophila subsp. pneumophila</name>
    <dbReference type="NCBI Taxonomy" id="91891"/>
    <lineage>
        <taxon>Bacteria</taxon>
        <taxon>Pseudomonadati</taxon>
        <taxon>Pseudomonadota</taxon>
        <taxon>Gammaproteobacteria</taxon>
        <taxon>Legionellales</taxon>
        <taxon>Legionellaceae</taxon>
        <taxon>Legionella</taxon>
    </lineage>
</organism>
<evidence type="ECO:0000256" key="1">
    <source>
        <dbReference type="ARBA" id="ARBA00008645"/>
    </source>
</evidence>
<proteinExistence type="inferred from homology"/>
<name>A0A3A6UY66_LEGPN</name>
<sequence length="283" mass="31498">MMKTKILSIPGLSIACKVWGNPDNPPILALHGWLDNANSFDDIAEHLQNDYYFIAVDLPGHGHSSHLPPGCIYHFTDGIFTVVEIINALGLNKLHLLGHSMGACLGSLVAGVAPDRFLSLSLIEGLGPFSHPAETACQQLSKYLDYLSQKQSKKAKGYNKFEHAALARSVKGYVSLDIAKSLCERGIQQENGLYYWRHDRRLLAPSPLQMTEAQVLSCLTEIKAQTYLIWASKGFSFDSDKMKARIQAVKNIKIEKLDGGHHIHMEKPEVISRLLAEFYQSIK</sequence>
<protein>
    <submittedName>
        <fullName evidence="3">Alpha/beta hydrolase</fullName>
    </submittedName>
</protein>
<dbReference type="GO" id="GO:0016020">
    <property type="term" value="C:membrane"/>
    <property type="evidence" value="ECO:0007669"/>
    <property type="project" value="TreeGrafter"/>
</dbReference>
<dbReference type="AlphaFoldDB" id="A0A3A6UY66"/>
<reference evidence="3 4" key="1">
    <citation type="submission" date="2018-08" db="EMBL/GenBank/DDBJ databases">
        <title>Genome Sequences of Legionella pneumophila subsp. pneumophila Isolates, Recovered from a Drinking Water System in a Large Builging.</title>
        <authorList>
            <person name="Gomez-Alvarez V."/>
            <person name="Boczek L."/>
            <person name="King D."/>
            <person name="Pemberton A."/>
            <person name="Pfaller S."/>
            <person name="Rodgers M."/>
            <person name="Santodomingo J."/>
            <person name="Revetta R."/>
        </authorList>
    </citation>
    <scope>NUCLEOTIDE SEQUENCE [LARGE SCALE GENOMIC DNA]</scope>
    <source>
        <strain evidence="3 4">L01C.1</strain>
    </source>
</reference>
<dbReference type="PANTHER" id="PTHR43798">
    <property type="entry name" value="MONOACYLGLYCEROL LIPASE"/>
    <property type="match status" value="1"/>
</dbReference>
<dbReference type="GO" id="GO:0016787">
    <property type="term" value="F:hydrolase activity"/>
    <property type="evidence" value="ECO:0007669"/>
    <property type="project" value="UniProtKB-KW"/>
</dbReference>
<dbReference type="EMBL" id="QWDR01000001">
    <property type="protein sequence ID" value="RJY33563.1"/>
    <property type="molecule type" value="Genomic_DNA"/>
</dbReference>
<dbReference type="InterPro" id="IPR000073">
    <property type="entry name" value="AB_hydrolase_1"/>
</dbReference>
<dbReference type="SUPFAM" id="SSF53474">
    <property type="entry name" value="alpha/beta-Hydrolases"/>
    <property type="match status" value="1"/>
</dbReference>
<keyword evidence="2 3" id="KW-0378">Hydrolase</keyword>
<accession>A0A3A6UY66</accession>
<dbReference type="Gene3D" id="3.40.50.1820">
    <property type="entry name" value="alpha/beta hydrolase"/>
    <property type="match status" value="1"/>
</dbReference>
<evidence type="ECO:0000313" key="4">
    <source>
        <dbReference type="Proteomes" id="UP000277145"/>
    </source>
</evidence>
<evidence type="ECO:0000313" key="3">
    <source>
        <dbReference type="EMBL" id="RJY33563.1"/>
    </source>
</evidence>
<gene>
    <name evidence="3" type="ORF">D1H98_01775</name>
</gene>
<dbReference type="Proteomes" id="UP000277145">
    <property type="component" value="Unassembled WGS sequence"/>
</dbReference>